<dbReference type="EMBL" id="CP023737">
    <property type="protein sequence ID" value="ATQ66957.1"/>
    <property type="molecule type" value="Genomic_DNA"/>
</dbReference>
<organism evidence="2 3">
    <name type="scientific">Methylosinus trichosporium (strain ATCC 35070 / NCIMB 11131 / UNIQEM 75 / OB3b)</name>
    <dbReference type="NCBI Taxonomy" id="595536"/>
    <lineage>
        <taxon>Bacteria</taxon>
        <taxon>Pseudomonadati</taxon>
        <taxon>Pseudomonadota</taxon>
        <taxon>Alphaproteobacteria</taxon>
        <taxon>Hyphomicrobiales</taxon>
        <taxon>Methylocystaceae</taxon>
        <taxon>Methylosinus</taxon>
    </lineage>
</organism>
<dbReference type="KEGG" id="mtw:CQW49_02935"/>
<keyword evidence="3" id="KW-1185">Reference proteome</keyword>
<keyword evidence="1" id="KW-0812">Transmembrane</keyword>
<keyword evidence="1" id="KW-1133">Transmembrane helix</keyword>
<keyword evidence="1" id="KW-0472">Membrane</keyword>
<evidence type="ECO:0000313" key="3">
    <source>
        <dbReference type="Proteomes" id="UP000230709"/>
    </source>
</evidence>
<accession>A0A2D2CW25</accession>
<dbReference type="RefSeq" id="WP_003614976.1">
    <property type="nucleotide sequence ID" value="NZ_ADVE02000001.1"/>
</dbReference>
<feature type="transmembrane region" description="Helical" evidence="1">
    <location>
        <begin position="7"/>
        <end position="31"/>
    </location>
</feature>
<name>A0A2D2CW25_METT3</name>
<proteinExistence type="predicted"/>
<protein>
    <submittedName>
        <fullName evidence="2">Uncharacterized protein</fullName>
    </submittedName>
</protein>
<evidence type="ECO:0000256" key="1">
    <source>
        <dbReference type="SAM" id="Phobius"/>
    </source>
</evidence>
<reference evidence="3" key="1">
    <citation type="submission" date="2017-10" db="EMBL/GenBank/DDBJ databases">
        <title>Completed PacBio SMRT sequence of Methylosinus trichosporium OB3b reveals presence of a third large plasmid.</title>
        <authorList>
            <person name="Charles T.C."/>
            <person name="Lynch M.D.J."/>
            <person name="Heil J.R."/>
            <person name="Cheng J."/>
        </authorList>
    </citation>
    <scope>NUCLEOTIDE SEQUENCE [LARGE SCALE GENOMIC DNA]</scope>
    <source>
        <strain evidence="3">OB3b</strain>
    </source>
</reference>
<evidence type="ECO:0000313" key="2">
    <source>
        <dbReference type="EMBL" id="ATQ66957.1"/>
    </source>
</evidence>
<dbReference type="Proteomes" id="UP000230709">
    <property type="component" value="Chromosome"/>
</dbReference>
<gene>
    <name evidence="2" type="ORF">CQW49_02935</name>
</gene>
<dbReference type="AlphaFoldDB" id="A0A2D2CW25"/>
<sequence length="189" mass="20717">MNSNLRLNLLLLAGIGLVIGLNVAGFSYSYWGPSFNLMWNDFLNANFYRPAVKAGDRTMADCLKVSDFYSARLTTYFLADSDDNAGGAIDDMSRYSELCDRVPGTGRAIFSVTLMEEDVRSLPVGLSFYKLDQKGARELLNSVPAKPHPAGFVTLDSPLSHRGKYVLELAFGEGKSAEDKIEMPISVGQ</sequence>